<accession>A0A1H6U469</accession>
<dbReference type="PROSITE" id="PS50931">
    <property type="entry name" value="HTH_LYSR"/>
    <property type="match status" value="1"/>
</dbReference>
<dbReference type="GO" id="GO:2000142">
    <property type="term" value="P:regulation of DNA-templated transcription initiation"/>
    <property type="evidence" value="ECO:0007669"/>
    <property type="project" value="TreeGrafter"/>
</dbReference>
<dbReference type="GO" id="GO:0003677">
    <property type="term" value="F:DNA binding"/>
    <property type="evidence" value="ECO:0007669"/>
    <property type="project" value="UniProtKB-KW"/>
</dbReference>
<dbReference type="AlphaFoldDB" id="A0A1H6U469"/>
<evidence type="ECO:0000256" key="3">
    <source>
        <dbReference type="ARBA" id="ARBA00023125"/>
    </source>
</evidence>
<evidence type="ECO:0000313" key="8">
    <source>
        <dbReference type="Proteomes" id="UP000242999"/>
    </source>
</evidence>
<dbReference type="PANTHER" id="PTHR30293">
    <property type="entry name" value="TRANSCRIPTIONAL REGULATORY PROTEIN NAC-RELATED"/>
    <property type="match status" value="1"/>
</dbReference>
<organism evidence="7 8">
    <name type="scientific">Allopseudospirillum japonicum</name>
    <dbReference type="NCBI Taxonomy" id="64971"/>
    <lineage>
        <taxon>Bacteria</taxon>
        <taxon>Pseudomonadati</taxon>
        <taxon>Pseudomonadota</taxon>
        <taxon>Gammaproteobacteria</taxon>
        <taxon>Oceanospirillales</taxon>
        <taxon>Oceanospirillaceae</taxon>
        <taxon>Allopseudospirillum</taxon>
    </lineage>
</organism>
<evidence type="ECO:0000259" key="6">
    <source>
        <dbReference type="PROSITE" id="PS50931"/>
    </source>
</evidence>
<dbReference type="RefSeq" id="WP_093311470.1">
    <property type="nucleotide sequence ID" value="NZ_FNYH01000012.1"/>
</dbReference>
<feature type="domain" description="HTH lysR-type" evidence="6">
    <location>
        <begin position="5"/>
        <end position="61"/>
    </location>
</feature>
<gene>
    <name evidence="7" type="ORF">SAMN05421831_1127</name>
</gene>
<dbReference type="InterPro" id="IPR000847">
    <property type="entry name" value="LysR_HTH_N"/>
</dbReference>
<keyword evidence="8" id="KW-1185">Reference proteome</keyword>
<dbReference type="EMBL" id="FNYH01000012">
    <property type="protein sequence ID" value="SEI83185.1"/>
    <property type="molecule type" value="Genomic_DNA"/>
</dbReference>
<evidence type="ECO:0000256" key="2">
    <source>
        <dbReference type="ARBA" id="ARBA00023015"/>
    </source>
</evidence>
<dbReference type="STRING" id="64971.SAMN05421831_1127"/>
<dbReference type="InterPro" id="IPR036388">
    <property type="entry name" value="WH-like_DNA-bd_sf"/>
</dbReference>
<dbReference type="InterPro" id="IPR005119">
    <property type="entry name" value="LysR_subst-bd"/>
</dbReference>
<dbReference type="PANTHER" id="PTHR30293:SF2">
    <property type="entry name" value="TRANSCRIPTIONAL ACTIVATOR PROTEIN NHAR"/>
    <property type="match status" value="1"/>
</dbReference>
<protein>
    <submittedName>
        <fullName evidence="7">LysR family transcriptional regulator, transcriptional activator of nhaA</fullName>
    </submittedName>
</protein>
<dbReference type="Proteomes" id="UP000242999">
    <property type="component" value="Unassembled WGS sequence"/>
</dbReference>
<reference evidence="8" key="1">
    <citation type="submission" date="2016-10" db="EMBL/GenBank/DDBJ databases">
        <authorList>
            <person name="Varghese N."/>
            <person name="Submissions S."/>
        </authorList>
    </citation>
    <scope>NUCLEOTIDE SEQUENCE [LARGE SCALE GENOMIC DNA]</scope>
    <source>
        <strain evidence="8">DSM 7165</strain>
    </source>
</reference>
<evidence type="ECO:0000256" key="4">
    <source>
        <dbReference type="ARBA" id="ARBA00023159"/>
    </source>
</evidence>
<keyword evidence="5" id="KW-0804">Transcription</keyword>
<dbReference type="Gene3D" id="3.40.190.10">
    <property type="entry name" value="Periplasmic binding protein-like II"/>
    <property type="match status" value="2"/>
</dbReference>
<dbReference type="SUPFAM" id="SSF46785">
    <property type="entry name" value="Winged helix' DNA-binding domain"/>
    <property type="match status" value="1"/>
</dbReference>
<evidence type="ECO:0000256" key="1">
    <source>
        <dbReference type="ARBA" id="ARBA00009437"/>
    </source>
</evidence>
<dbReference type="SUPFAM" id="SSF53850">
    <property type="entry name" value="Periplasmic binding protein-like II"/>
    <property type="match status" value="1"/>
</dbReference>
<proteinExistence type="inferred from homology"/>
<keyword evidence="3" id="KW-0238">DNA-binding</keyword>
<name>A0A1H6U469_9GAMM</name>
<dbReference type="Gene3D" id="1.10.10.10">
    <property type="entry name" value="Winged helix-like DNA-binding domain superfamily/Winged helix DNA-binding domain"/>
    <property type="match status" value="1"/>
</dbReference>
<dbReference type="Pfam" id="PF03466">
    <property type="entry name" value="LysR_substrate"/>
    <property type="match status" value="1"/>
</dbReference>
<dbReference type="Pfam" id="PF00126">
    <property type="entry name" value="HTH_1"/>
    <property type="match status" value="1"/>
</dbReference>
<keyword evidence="4" id="KW-0010">Activator</keyword>
<evidence type="ECO:0000256" key="5">
    <source>
        <dbReference type="ARBA" id="ARBA00023163"/>
    </source>
</evidence>
<dbReference type="InterPro" id="IPR036390">
    <property type="entry name" value="WH_DNA-bd_sf"/>
</dbReference>
<sequence length="298" mass="32874">MRKDFNLKHLYYFWVIAQAGSIAQASDQLDLAPQTLSGQLSSFEAYTGALFARKGRGLVLTPLGQAVKAYADQIFTLTGELDQLLQQPSGQVPLKFSVGISASVHKINAYHLLAPALALDRPLNLTSVTGYLPNLLRDLRRQMLDVVISDQAQTADLGQDLYRFLLSSSPLTLFAAPELATKLAPHFPHSLDGQPLLIQGANSAYVHQLQDWLKQQHIQMQIYAEINDSALIKVFGRKGKGIFAAPTNIQHEVCRQYVVRPLGEVSTVKVEHFAICRTPRPIHLGIQGILQNAPLAHL</sequence>
<comment type="similarity">
    <text evidence="1">Belongs to the LysR transcriptional regulatory family.</text>
</comment>
<evidence type="ECO:0000313" key="7">
    <source>
        <dbReference type="EMBL" id="SEI83185.1"/>
    </source>
</evidence>
<dbReference type="GO" id="GO:0003700">
    <property type="term" value="F:DNA-binding transcription factor activity"/>
    <property type="evidence" value="ECO:0007669"/>
    <property type="project" value="InterPro"/>
</dbReference>
<keyword evidence="2" id="KW-0805">Transcription regulation</keyword>
<dbReference type="OrthoDB" id="464481at2"/>